<protein>
    <submittedName>
        <fullName evidence="1">Uncharacterized protein</fullName>
    </submittedName>
</protein>
<gene>
    <name evidence="1" type="ORF">BH720_002215</name>
</gene>
<keyword evidence="2" id="KW-1185">Reference proteome</keyword>
<sequence length="45" mass="5333">MQRLITQVAIAIQQAQLYQCLQDNQASLERQVVRKRRNCSRKCRS</sequence>
<evidence type="ECO:0000313" key="1">
    <source>
        <dbReference type="EMBL" id="XPM67444.1"/>
    </source>
</evidence>
<reference evidence="1 2" key="1">
    <citation type="journal article" date="2016" name="Genome Announc.">
        <title>Draft Genome Sequence of the Thermotolerant Cyanobacterium Desertifilum sp. IPPAS B-1220.</title>
        <authorList>
            <person name="Mironov K.S."/>
            <person name="Sinetova M.A."/>
            <person name="Bolatkhan K."/>
            <person name="Zayadan B.K."/>
            <person name="Ustinova V.V."/>
            <person name="Kupriyanova E.V."/>
            <person name="Skrypnik A.N."/>
            <person name="Gogoleva N.E."/>
            <person name="Gogolev Y.V."/>
            <person name="Los D.A."/>
        </authorList>
    </citation>
    <scope>NUCLEOTIDE SEQUENCE [LARGE SCALE GENOMIC DNA]</scope>
    <source>
        <strain evidence="1 2">IPPAS B-1220</strain>
    </source>
</reference>
<accession>A0ACD5H3Z6</accession>
<dbReference type="EMBL" id="CP182909">
    <property type="protein sequence ID" value="XPM67444.1"/>
    <property type="molecule type" value="Genomic_DNA"/>
</dbReference>
<dbReference type="Proteomes" id="UP000095472">
    <property type="component" value="Chromosome"/>
</dbReference>
<proteinExistence type="predicted"/>
<organism evidence="1 2">
    <name type="scientific">Desertifilum tharense IPPAS B-1220</name>
    <dbReference type="NCBI Taxonomy" id="1781255"/>
    <lineage>
        <taxon>Bacteria</taxon>
        <taxon>Bacillati</taxon>
        <taxon>Cyanobacteriota</taxon>
        <taxon>Cyanophyceae</taxon>
        <taxon>Desertifilales</taxon>
        <taxon>Desertifilaceae</taxon>
        <taxon>Desertifilum</taxon>
    </lineage>
</organism>
<evidence type="ECO:0000313" key="2">
    <source>
        <dbReference type="Proteomes" id="UP000095472"/>
    </source>
</evidence>
<name>A0ACD5H3Z6_9CYAN</name>